<keyword evidence="5" id="KW-0325">Glycoprotein</keyword>
<dbReference type="FunFam" id="2.60.40.10:FF:000142">
    <property type="entry name" value="V-set domain-containing T-cell activation inhibitor 1"/>
    <property type="match status" value="2"/>
</dbReference>
<feature type="transmembrane region" description="Helical" evidence="8">
    <location>
        <begin position="624"/>
        <end position="645"/>
    </location>
</feature>
<keyword evidence="11" id="KW-1185">Reference proteome</keyword>
<evidence type="ECO:0000256" key="5">
    <source>
        <dbReference type="ARBA" id="ARBA00023180"/>
    </source>
</evidence>
<feature type="transmembrane region" description="Helical" evidence="8">
    <location>
        <begin position="459"/>
        <end position="482"/>
    </location>
</feature>
<dbReference type="GO" id="GO:0050863">
    <property type="term" value="P:regulation of T cell activation"/>
    <property type="evidence" value="ECO:0007669"/>
    <property type="project" value="UniProtKB-ARBA"/>
</dbReference>
<evidence type="ECO:0000256" key="4">
    <source>
        <dbReference type="ARBA" id="ARBA00023157"/>
    </source>
</evidence>
<dbReference type="PANTHER" id="PTHR24100">
    <property type="entry name" value="BUTYROPHILIN"/>
    <property type="match status" value="1"/>
</dbReference>
<feature type="transmembrane region" description="Helical" evidence="8">
    <location>
        <begin position="494"/>
        <end position="511"/>
    </location>
</feature>
<keyword evidence="3 8" id="KW-0472">Membrane</keyword>
<dbReference type="GO" id="GO:0050852">
    <property type="term" value="P:T cell receptor signaling pathway"/>
    <property type="evidence" value="ECO:0007669"/>
    <property type="project" value="TreeGrafter"/>
</dbReference>
<feature type="domain" description="Ig-like" evidence="9">
    <location>
        <begin position="182"/>
        <end position="279"/>
    </location>
</feature>
<dbReference type="PROSITE" id="PS50835">
    <property type="entry name" value="IG_LIKE"/>
    <property type="match status" value="2"/>
</dbReference>
<feature type="transmembrane region" description="Helical" evidence="8">
    <location>
        <begin position="288"/>
        <end position="313"/>
    </location>
</feature>
<keyword evidence="2" id="KW-0732">Signal</keyword>
<dbReference type="GO" id="GO:0001817">
    <property type="term" value="P:regulation of cytokine production"/>
    <property type="evidence" value="ECO:0007669"/>
    <property type="project" value="TreeGrafter"/>
</dbReference>
<protein>
    <recommendedName>
        <fullName evidence="9">Ig-like domain-containing protein</fullName>
    </recommendedName>
</protein>
<dbReference type="Proteomes" id="UP001230051">
    <property type="component" value="Unassembled WGS sequence"/>
</dbReference>
<comment type="subcellular location">
    <subcellularLocation>
        <location evidence="1">Membrane</location>
    </subcellularLocation>
</comment>
<name>A0AAD8FYD3_ACIOX</name>
<dbReference type="InterPro" id="IPR007110">
    <property type="entry name" value="Ig-like_dom"/>
</dbReference>
<sequence length="686" mass="76924">MLPKFLLISRGVTLEGSDVTADRISKTRGQMKWISLSSFLLVCCAFRAAEGLTVSGPSEPLVARSGDDVILTCSADPPVPLEELHLEWMQANTSTLVHEFKEGEDRPEAQHKRYRNRTELFHEGLAKGNYSLKLNNVTSQDKGGYMCKVYSGSQSGEASAELREVERLFVTGTDIAVSAYAGEDVILNCTVDTHTPLEELEVQWMKVNPDIVVHLFADGEDRPESQHHRFQDRTELFHSELAKGNFSLKLKSVRTEDKGKFKCIVLTNTESAEAFAELKEMGFSSLHIGILVMAFTAIAVSVSTSIPALRFLLLKSESRRAWRCCLVNWCIPCIFMFVSFVLWGVIEGFMREGIMCAAVTLSRILLTLLMASSSLKMPVTLPDVIKSRAIFFIHFVILTVMFLRCSNDLLRNDSPKIMKIVYIAFAVFICGVELLFSVAKGYFQGRLNQIQRYGTSGTVFDFCLIATTAVFLLSYSLLGNFMGAERLGFDFLEVVGYAIGMFGMVVIKLLLPSLLILFPRKFLFYNITATFFFILHLVLVSLLLNLFGKHEKGSHGLICEVIFLYSLAAIACFEQRDNIPVICNMIVYMFGTTVLTVVNAVALITEMMLQADNGFRRVKDLRLIVLPFECLFLMGWLGLQTYGYCLEEKNRIQQQPESEGTVEPSHSIDLELQPLSETKGSRVQQS</sequence>
<evidence type="ECO:0000256" key="8">
    <source>
        <dbReference type="SAM" id="Phobius"/>
    </source>
</evidence>
<dbReference type="PANTHER" id="PTHR24100:SF151">
    <property type="entry name" value="ICOS LIGAND"/>
    <property type="match status" value="1"/>
</dbReference>
<dbReference type="GO" id="GO:0005102">
    <property type="term" value="F:signaling receptor binding"/>
    <property type="evidence" value="ECO:0007669"/>
    <property type="project" value="TreeGrafter"/>
</dbReference>
<accession>A0AAD8FYD3</accession>
<evidence type="ECO:0000259" key="9">
    <source>
        <dbReference type="PROSITE" id="PS50835"/>
    </source>
</evidence>
<keyword evidence="6" id="KW-0393">Immunoglobulin domain</keyword>
<feature type="transmembrane region" description="Helical" evidence="8">
    <location>
        <begin position="325"/>
        <end position="346"/>
    </location>
</feature>
<keyword evidence="4" id="KW-1015">Disulfide bond</keyword>
<dbReference type="InterPro" id="IPR036179">
    <property type="entry name" value="Ig-like_dom_sf"/>
</dbReference>
<evidence type="ECO:0000256" key="2">
    <source>
        <dbReference type="ARBA" id="ARBA00022729"/>
    </source>
</evidence>
<evidence type="ECO:0000256" key="7">
    <source>
        <dbReference type="SAM" id="MobiDB-lite"/>
    </source>
</evidence>
<dbReference type="InterPro" id="IPR003599">
    <property type="entry name" value="Ig_sub"/>
</dbReference>
<dbReference type="InterPro" id="IPR013783">
    <property type="entry name" value="Ig-like_fold"/>
</dbReference>
<dbReference type="GO" id="GO:1903037">
    <property type="term" value="P:regulation of leukocyte cell-cell adhesion"/>
    <property type="evidence" value="ECO:0007669"/>
    <property type="project" value="UniProtKB-ARBA"/>
</dbReference>
<evidence type="ECO:0000313" key="10">
    <source>
        <dbReference type="EMBL" id="KAK1161835.1"/>
    </source>
</evidence>
<comment type="caution">
    <text evidence="10">The sequence shown here is derived from an EMBL/GenBank/DDBJ whole genome shotgun (WGS) entry which is preliminary data.</text>
</comment>
<keyword evidence="8" id="KW-1133">Transmembrane helix</keyword>
<proteinExistence type="predicted"/>
<evidence type="ECO:0000313" key="11">
    <source>
        <dbReference type="Proteomes" id="UP001230051"/>
    </source>
</evidence>
<feature type="transmembrane region" description="Helical" evidence="8">
    <location>
        <begin position="553"/>
        <end position="573"/>
    </location>
</feature>
<organism evidence="10 11">
    <name type="scientific">Acipenser oxyrinchus oxyrinchus</name>
    <dbReference type="NCBI Taxonomy" id="40147"/>
    <lineage>
        <taxon>Eukaryota</taxon>
        <taxon>Metazoa</taxon>
        <taxon>Chordata</taxon>
        <taxon>Craniata</taxon>
        <taxon>Vertebrata</taxon>
        <taxon>Euteleostomi</taxon>
        <taxon>Actinopterygii</taxon>
        <taxon>Chondrostei</taxon>
        <taxon>Acipenseriformes</taxon>
        <taxon>Acipenseridae</taxon>
        <taxon>Acipenser</taxon>
    </lineage>
</organism>
<feature type="transmembrane region" description="Helical" evidence="8">
    <location>
        <begin position="352"/>
        <end position="375"/>
    </location>
</feature>
<dbReference type="InterPro" id="IPR050504">
    <property type="entry name" value="IgSF_BTN/MOG"/>
</dbReference>
<evidence type="ECO:0000256" key="6">
    <source>
        <dbReference type="ARBA" id="ARBA00023319"/>
    </source>
</evidence>
<feature type="transmembrane region" description="Helical" evidence="8">
    <location>
        <begin position="523"/>
        <end position="547"/>
    </location>
</feature>
<dbReference type="InterPro" id="IPR013106">
    <property type="entry name" value="Ig_V-set"/>
</dbReference>
<feature type="transmembrane region" description="Helical" evidence="8">
    <location>
        <begin position="417"/>
        <end position="438"/>
    </location>
</feature>
<keyword evidence="8" id="KW-0812">Transmembrane</keyword>
<gene>
    <name evidence="10" type="ORF">AOXY_G19491</name>
</gene>
<dbReference type="Gene3D" id="2.60.40.10">
    <property type="entry name" value="Immunoglobulins"/>
    <property type="match status" value="2"/>
</dbReference>
<dbReference type="SUPFAM" id="SSF48726">
    <property type="entry name" value="Immunoglobulin"/>
    <property type="match status" value="2"/>
</dbReference>
<evidence type="ECO:0000256" key="1">
    <source>
        <dbReference type="ARBA" id="ARBA00004370"/>
    </source>
</evidence>
<feature type="transmembrane region" description="Helical" evidence="8">
    <location>
        <begin position="585"/>
        <end position="604"/>
    </location>
</feature>
<feature type="compositionally biased region" description="Polar residues" evidence="7">
    <location>
        <begin position="675"/>
        <end position="686"/>
    </location>
</feature>
<evidence type="ECO:0000256" key="3">
    <source>
        <dbReference type="ARBA" id="ARBA00023136"/>
    </source>
</evidence>
<dbReference type="AlphaFoldDB" id="A0AAD8FYD3"/>
<feature type="region of interest" description="Disordered" evidence="7">
    <location>
        <begin position="655"/>
        <end position="686"/>
    </location>
</feature>
<dbReference type="SMART" id="SM00406">
    <property type="entry name" value="IGv"/>
    <property type="match status" value="2"/>
</dbReference>
<feature type="domain" description="Ig-like" evidence="9">
    <location>
        <begin position="50"/>
        <end position="163"/>
    </location>
</feature>
<feature type="transmembrane region" description="Helical" evidence="8">
    <location>
        <begin position="387"/>
        <end position="405"/>
    </location>
</feature>
<dbReference type="SMART" id="SM00409">
    <property type="entry name" value="IG"/>
    <property type="match status" value="2"/>
</dbReference>
<reference evidence="10" key="1">
    <citation type="submission" date="2022-02" db="EMBL/GenBank/DDBJ databases">
        <title>Atlantic sturgeon de novo genome assembly.</title>
        <authorList>
            <person name="Stock M."/>
            <person name="Klopp C."/>
            <person name="Guiguen Y."/>
            <person name="Cabau C."/>
            <person name="Parinello H."/>
            <person name="Santidrian Yebra-Pimentel E."/>
            <person name="Kuhl H."/>
            <person name="Dirks R.P."/>
            <person name="Guessner J."/>
            <person name="Wuertz S."/>
            <person name="Du K."/>
            <person name="Schartl M."/>
        </authorList>
    </citation>
    <scope>NUCLEOTIDE SEQUENCE</scope>
    <source>
        <strain evidence="10">STURGEONOMICS-FGT-2020</strain>
        <tissue evidence="10">Whole blood</tissue>
    </source>
</reference>
<dbReference type="GO" id="GO:0009897">
    <property type="term" value="C:external side of plasma membrane"/>
    <property type="evidence" value="ECO:0007669"/>
    <property type="project" value="TreeGrafter"/>
</dbReference>
<dbReference type="Pfam" id="PF07686">
    <property type="entry name" value="V-set"/>
    <property type="match status" value="2"/>
</dbReference>
<dbReference type="EMBL" id="JAGXEW010000018">
    <property type="protein sequence ID" value="KAK1161835.1"/>
    <property type="molecule type" value="Genomic_DNA"/>
</dbReference>